<dbReference type="InterPro" id="IPR015943">
    <property type="entry name" value="WD40/YVTN_repeat-like_dom_sf"/>
</dbReference>
<gene>
    <name evidence="5" type="ORF">AMATHDRAFT_81797</name>
</gene>
<dbReference type="AlphaFoldDB" id="A0A2A9NCR7"/>
<protein>
    <recommendedName>
        <fullName evidence="7">Ribosome biogenesis protein YTM1</fullName>
    </recommendedName>
</protein>
<evidence type="ECO:0000256" key="2">
    <source>
        <dbReference type="ARBA" id="ARBA00022737"/>
    </source>
</evidence>
<dbReference type="PROSITE" id="PS50082">
    <property type="entry name" value="WD_REPEATS_2"/>
    <property type="match status" value="3"/>
</dbReference>
<keyword evidence="6" id="KW-1185">Reference proteome</keyword>
<feature type="repeat" description="WD" evidence="3">
    <location>
        <begin position="162"/>
        <end position="203"/>
    </location>
</feature>
<dbReference type="STRING" id="703135.A0A2A9NCR7"/>
<evidence type="ECO:0000256" key="3">
    <source>
        <dbReference type="PROSITE-ProRule" id="PRU00221"/>
    </source>
</evidence>
<dbReference type="Proteomes" id="UP000242287">
    <property type="component" value="Unassembled WGS sequence"/>
</dbReference>
<dbReference type="InterPro" id="IPR001680">
    <property type="entry name" value="WD40_rpt"/>
</dbReference>
<dbReference type="PANTHER" id="PTHR19855:SF11">
    <property type="entry name" value="RIBOSOME BIOGENESIS PROTEIN WDR12"/>
    <property type="match status" value="1"/>
</dbReference>
<dbReference type="PROSITE" id="PS00678">
    <property type="entry name" value="WD_REPEATS_1"/>
    <property type="match status" value="2"/>
</dbReference>
<dbReference type="EMBL" id="KZ302063">
    <property type="protein sequence ID" value="PFH48419.1"/>
    <property type="molecule type" value="Genomic_DNA"/>
</dbReference>
<dbReference type="SUPFAM" id="SSF50978">
    <property type="entry name" value="WD40 repeat-like"/>
    <property type="match status" value="1"/>
</dbReference>
<proteinExistence type="predicted"/>
<dbReference type="Gene3D" id="2.130.10.10">
    <property type="entry name" value="YVTN repeat-like/Quinoprotein amine dehydrogenase"/>
    <property type="match status" value="1"/>
</dbReference>
<evidence type="ECO:0000256" key="1">
    <source>
        <dbReference type="ARBA" id="ARBA00022574"/>
    </source>
</evidence>
<organism evidence="5 6">
    <name type="scientific">Amanita thiersii Skay4041</name>
    <dbReference type="NCBI Taxonomy" id="703135"/>
    <lineage>
        <taxon>Eukaryota</taxon>
        <taxon>Fungi</taxon>
        <taxon>Dikarya</taxon>
        <taxon>Basidiomycota</taxon>
        <taxon>Agaricomycotina</taxon>
        <taxon>Agaricomycetes</taxon>
        <taxon>Agaricomycetidae</taxon>
        <taxon>Agaricales</taxon>
        <taxon>Pluteineae</taxon>
        <taxon>Amanitaceae</taxon>
        <taxon>Amanita</taxon>
    </lineage>
</organism>
<dbReference type="InterPro" id="IPR019775">
    <property type="entry name" value="WD40_repeat_CS"/>
</dbReference>
<dbReference type="OrthoDB" id="10251381at2759"/>
<dbReference type="InterPro" id="IPR036322">
    <property type="entry name" value="WD40_repeat_dom_sf"/>
</dbReference>
<accession>A0A2A9NCR7</accession>
<dbReference type="Pfam" id="PF00400">
    <property type="entry name" value="WD40"/>
    <property type="match status" value="3"/>
</dbReference>
<sequence length="446" mass="48037">MRTLWLSPVLLVWEETLEIEYIESVLPPQKLSEFPHDDWVSSISCQIPGLFLTTSYDGILRIFNHSRQLISSTRLHTAPITSLSCYLPSSTPKTTTTDDNQTYTLATASHDLTCLLTRLTISQNAHLEDVDEDSAMDGSLEGGSSGGLATTTKSRVTPLAALHLHIAPLSSVASNDDGTKLITAAWDGLVGVWDTRVPEEHEVGDVRGNIRNRVGDGQRSRKRRKVVEEEEEEEEEEGEGEGVLVGVKGVKRKVPEVVMKSHTGRVSRAVFGSSISGGRGERGKAYSCGFDSTVRVWDVENGLCVHTITASEKPFTALALPTEVTALALSTDRTMMLYDLRVSTTSAVVPAAAFPHAALPSCNTTGTGGNQVITGAYDGIVRVWDLRSVKSALASFDAFGSMEKKGTRPVGKKVLGVDWNAERGVVGIGGEGGFVVWSFKEGFGAN</sequence>
<dbReference type="InterPro" id="IPR020472">
    <property type="entry name" value="WD40_PAC1"/>
</dbReference>
<feature type="compositionally biased region" description="Acidic residues" evidence="4">
    <location>
        <begin position="228"/>
        <end position="240"/>
    </location>
</feature>
<evidence type="ECO:0008006" key="7">
    <source>
        <dbReference type="Google" id="ProtNLM"/>
    </source>
</evidence>
<dbReference type="SMART" id="SM00320">
    <property type="entry name" value="WD40"/>
    <property type="match status" value="6"/>
</dbReference>
<keyword evidence="2" id="KW-0677">Repeat</keyword>
<evidence type="ECO:0000313" key="5">
    <source>
        <dbReference type="EMBL" id="PFH48419.1"/>
    </source>
</evidence>
<dbReference type="PRINTS" id="PR00320">
    <property type="entry name" value="GPROTEINBRPT"/>
</dbReference>
<dbReference type="PROSITE" id="PS50294">
    <property type="entry name" value="WD_REPEATS_REGION"/>
    <property type="match status" value="1"/>
</dbReference>
<evidence type="ECO:0000313" key="6">
    <source>
        <dbReference type="Proteomes" id="UP000242287"/>
    </source>
</evidence>
<keyword evidence="1 3" id="KW-0853">WD repeat</keyword>
<evidence type="ECO:0000256" key="4">
    <source>
        <dbReference type="SAM" id="MobiDB-lite"/>
    </source>
</evidence>
<name>A0A2A9NCR7_9AGAR</name>
<feature type="repeat" description="WD" evidence="3">
    <location>
        <begin position="287"/>
        <end position="307"/>
    </location>
</feature>
<reference evidence="5 6" key="1">
    <citation type="submission" date="2014-02" db="EMBL/GenBank/DDBJ databases">
        <title>Transposable element dynamics among asymbiotic and ectomycorrhizal Amanita fungi.</title>
        <authorList>
            <consortium name="DOE Joint Genome Institute"/>
            <person name="Hess J."/>
            <person name="Skrede I."/>
            <person name="Wolfe B."/>
            <person name="LaButti K."/>
            <person name="Ohm R.A."/>
            <person name="Grigoriev I.V."/>
            <person name="Pringle A."/>
        </authorList>
    </citation>
    <scope>NUCLEOTIDE SEQUENCE [LARGE SCALE GENOMIC DNA]</scope>
    <source>
        <strain evidence="5 6">SKay4041</strain>
    </source>
</reference>
<feature type="region of interest" description="Disordered" evidence="4">
    <location>
        <begin position="211"/>
        <end position="240"/>
    </location>
</feature>
<feature type="repeat" description="WD" evidence="3">
    <location>
        <begin position="369"/>
        <end position="394"/>
    </location>
</feature>
<dbReference type="PANTHER" id="PTHR19855">
    <property type="entry name" value="WD40 REPEAT PROTEIN 12, 37"/>
    <property type="match status" value="1"/>
</dbReference>